<dbReference type="PANTHER" id="PTHR45947">
    <property type="entry name" value="SULFOQUINOVOSYL TRANSFERASE SQD2"/>
    <property type="match status" value="1"/>
</dbReference>
<dbReference type="InterPro" id="IPR001296">
    <property type="entry name" value="Glyco_trans_1"/>
</dbReference>
<evidence type="ECO:0000259" key="4">
    <source>
        <dbReference type="Pfam" id="PF13439"/>
    </source>
</evidence>
<reference evidence="5" key="1">
    <citation type="journal article" date="2024" name="Int. J. Syst. Evol. Microbiol.">
        <title>Brooklawnia propionicigenes sp. nov., a facultatively anaerobic, propionate-producing bacterium isolated from a methanogenic reactor treating waste from cattle farms.</title>
        <authorList>
            <person name="Akita Y."/>
            <person name="Ueki A."/>
            <person name="Tonouchi A."/>
            <person name="Sugawara Y."/>
            <person name="Honma S."/>
            <person name="Kaku N."/>
            <person name="Ueki K."/>
        </authorList>
    </citation>
    <scope>NUCLEOTIDE SEQUENCE</scope>
    <source>
        <strain evidence="5">SH051</strain>
    </source>
</reference>
<gene>
    <name evidence="5" type="ORF">brsh051_01000</name>
</gene>
<feature type="domain" description="Glycosyltransferase subfamily 4-like N-terminal" evidence="4">
    <location>
        <begin position="14"/>
        <end position="177"/>
    </location>
</feature>
<dbReference type="GO" id="GO:1901137">
    <property type="term" value="P:carbohydrate derivative biosynthetic process"/>
    <property type="evidence" value="ECO:0007669"/>
    <property type="project" value="UniProtKB-ARBA"/>
</dbReference>
<feature type="domain" description="Glycosyl transferase family 1" evidence="3">
    <location>
        <begin position="198"/>
        <end position="347"/>
    </location>
</feature>
<evidence type="ECO:0000259" key="3">
    <source>
        <dbReference type="Pfam" id="PF00534"/>
    </source>
</evidence>
<protein>
    <submittedName>
        <fullName evidence="5">Glycosyltransferase family 1 protein</fullName>
    </submittedName>
</protein>
<dbReference type="InterPro" id="IPR050194">
    <property type="entry name" value="Glycosyltransferase_grp1"/>
</dbReference>
<evidence type="ECO:0000313" key="6">
    <source>
        <dbReference type="Proteomes" id="UP001431656"/>
    </source>
</evidence>
<sequence length="379" mass="41851">MRIAMFTEVFLPKIDGVVTRVLRTLDELSAMGHDVLVFAPGSPPPVYAGFDIVKVRSVGFRPWYPEIKVGLPTPKIAEQMIAFRPEVVHAVNPAWLAAYGVLSAKRRDIPLLASYHTQLASYTKDLHLSWLAGTADRWTTTLHNRAEVNLCTSPQMVAAAIAGGVNDVDLWPKAVDTVTYHPGARTKRMRRRLTDSHPDMPLVIYVGRLSNEKNLDDLLPVVHQMPDVRFAFVGSGPARESLESAFSGTNTVFTGYLRGHELAEAYASADVFCFPSTTETLGLAGLEAMASGVPVIGADAGGIPHLFDDRIQGFLVPPHDPFEFATKLRMLVDDPQLRRRMAQAARAEAERLSWRSATEALVGYYELAIERHALRHEKS</sequence>
<keyword evidence="2" id="KW-0808">Transferase</keyword>
<dbReference type="CDD" id="cd03814">
    <property type="entry name" value="GT4-like"/>
    <property type="match status" value="1"/>
</dbReference>
<dbReference type="Pfam" id="PF13439">
    <property type="entry name" value="Glyco_transf_4"/>
    <property type="match status" value="1"/>
</dbReference>
<evidence type="ECO:0000256" key="1">
    <source>
        <dbReference type="ARBA" id="ARBA00022676"/>
    </source>
</evidence>
<organism evidence="5 6">
    <name type="scientific">Brooklawnia propionicigenes</name>
    <dbReference type="NCBI Taxonomy" id="3041175"/>
    <lineage>
        <taxon>Bacteria</taxon>
        <taxon>Bacillati</taxon>
        <taxon>Actinomycetota</taxon>
        <taxon>Actinomycetes</taxon>
        <taxon>Propionibacteriales</taxon>
        <taxon>Propionibacteriaceae</taxon>
        <taxon>Brooklawnia</taxon>
    </lineage>
</organism>
<dbReference type="GO" id="GO:0016757">
    <property type="term" value="F:glycosyltransferase activity"/>
    <property type="evidence" value="ECO:0007669"/>
    <property type="project" value="UniProtKB-KW"/>
</dbReference>
<dbReference type="Gene3D" id="3.40.50.2000">
    <property type="entry name" value="Glycogen Phosphorylase B"/>
    <property type="match status" value="2"/>
</dbReference>
<dbReference type="PANTHER" id="PTHR45947:SF3">
    <property type="entry name" value="SULFOQUINOVOSYL TRANSFERASE SQD2"/>
    <property type="match status" value="1"/>
</dbReference>
<dbReference type="InterPro" id="IPR028098">
    <property type="entry name" value="Glyco_trans_4-like_N"/>
</dbReference>
<keyword evidence="6" id="KW-1185">Reference proteome</keyword>
<name>A0AAN0MEG1_9ACTN</name>
<dbReference type="KEGG" id="broo:brsh051_01000"/>
<dbReference type="SUPFAM" id="SSF53756">
    <property type="entry name" value="UDP-Glycosyltransferase/glycogen phosphorylase"/>
    <property type="match status" value="1"/>
</dbReference>
<dbReference type="Proteomes" id="UP001431656">
    <property type="component" value="Chromosome"/>
</dbReference>
<evidence type="ECO:0000313" key="5">
    <source>
        <dbReference type="EMBL" id="BEH00819.1"/>
    </source>
</evidence>
<dbReference type="Pfam" id="PF00534">
    <property type="entry name" value="Glycos_transf_1"/>
    <property type="match status" value="1"/>
</dbReference>
<evidence type="ECO:0000256" key="2">
    <source>
        <dbReference type="ARBA" id="ARBA00022679"/>
    </source>
</evidence>
<proteinExistence type="predicted"/>
<dbReference type="RefSeq" id="WP_286266531.1">
    <property type="nucleotide sequence ID" value="NZ_AP028056.1"/>
</dbReference>
<accession>A0AAN0MEG1</accession>
<dbReference type="AlphaFoldDB" id="A0AAN0MEG1"/>
<keyword evidence="1" id="KW-0328">Glycosyltransferase</keyword>
<dbReference type="EMBL" id="AP028056">
    <property type="protein sequence ID" value="BEH00819.1"/>
    <property type="molecule type" value="Genomic_DNA"/>
</dbReference>